<protein>
    <recommendedName>
        <fullName evidence="2">precorrin-2 dehydrogenase</fullName>
        <ecNumber evidence="2">1.3.1.76</ecNumber>
    </recommendedName>
</protein>
<dbReference type="SUPFAM" id="SSF51735">
    <property type="entry name" value="NAD(P)-binding Rossmann-fold domains"/>
    <property type="match status" value="1"/>
</dbReference>
<keyword evidence="5" id="KW-0627">Porphyrin biosynthesis</keyword>
<evidence type="ECO:0000256" key="6">
    <source>
        <dbReference type="ARBA" id="ARBA00047561"/>
    </source>
</evidence>
<reference evidence="8 9" key="1">
    <citation type="submission" date="2019-11" db="EMBL/GenBank/DDBJ databases">
        <title>Pedobacter sp. HMF7056 Genome sequencing and assembly.</title>
        <authorList>
            <person name="Kang H."/>
            <person name="Kim H."/>
            <person name="Joh K."/>
        </authorList>
    </citation>
    <scope>NUCLEOTIDE SEQUENCE [LARGE SCALE GENOMIC DNA]</scope>
    <source>
        <strain evidence="8 9">HMF7056</strain>
    </source>
</reference>
<dbReference type="InterPro" id="IPR028281">
    <property type="entry name" value="Sirohaem_synthase_central"/>
</dbReference>
<comment type="pathway">
    <text evidence="1">Porphyrin-containing compound metabolism; siroheme biosynthesis; sirohydrochlorin from precorrin-2: step 1/1.</text>
</comment>
<dbReference type="NCBIfam" id="TIGR01470">
    <property type="entry name" value="cysG_Nterm"/>
    <property type="match status" value="1"/>
</dbReference>
<dbReference type="EMBL" id="WVHS01000002">
    <property type="protein sequence ID" value="MXV16057.1"/>
    <property type="molecule type" value="Genomic_DNA"/>
</dbReference>
<dbReference type="Gene3D" id="3.30.160.110">
    <property type="entry name" value="Siroheme synthase, domain 2"/>
    <property type="match status" value="1"/>
</dbReference>
<dbReference type="InterPro" id="IPR036291">
    <property type="entry name" value="NAD(P)-bd_dom_sf"/>
</dbReference>
<comment type="catalytic activity">
    <reaction evidence="6">
        <text>precorrin-2 + NAD(+) = sirohydrochlorin + NADH + 2 H(+)</text>
        <dbReference type="Rhea" id="RHEA:15613"/>
        <dbReference type="ChEBI" id="CHEBI:15378"/>
        <dbReference type="ChEBI" id="CHEBI:57540"/>
        <dbReference type="ChEBI" id="CHEBI:57945"/>
        <dbReference type="ChEBI" id="CHEBI:58351"/>
        <dbReference type="ChEBI" id="CHEBI:58827"/>
        <dbReference type="EC" id="1.3.1.76"/>
    </reaction>
</comment>
<dbReference type="UniPathway" id="UPA00262">
    <property type="reaction ID" value="UER00222"/>
</dbReference>
<evidence type="ECO:0000256" key="5">
    <source>
        <dbReference type="ARBA" id="ARBA00023244"/>
    </source>
</evidence>
<dbReference type="GO" id="GO:0019354">
    <property type="term" value="P:siroheme biosynthetic process"/>
    <property type="evidence" value="ECO:0007669"/>
    <property type="project" value="UniProtKB-UniPathway"/>
</dbReference>
<accession>A0A7K1XZ07</accession>
<sequence>MSNPLFPVFLKLESLRLLLVGGGNVALEKLTALYENCPDPRVSVVATRINPQVKEFLLARSIPFQERSFRESDLENTRIAVIAVNDKAVSAEIKQYCASRNILTNVADTPGLCDFYLGSVVRKGALKIAISTNGKSPTVAKRVKDILNESFPAEIDDVLNNIERIRGTLSGDFTEKVKQLNEITSILGKKTDTEN</sequence>
<dbReference type="RefSeq" id="WP_160907012.1">
    <property type="nucleotide sequence ID" value="NZ_WVHS01000002.1"/>
</dbReference>
<gene>
    <name evidence="8" type="ORF">GS398_12150</name>
</gene>
<dbReference type="InterPro" id="IPR028161">
    <property type="entry name" value="Met8-like"/>
</dbReference>
<dbReference type="SUPFAM" id="SSF75615">
    <property type="entry name" value="Siroheme synthase middle domains-like"/>
    <property type="match status" value="1"/>
</dbReference>
<dbReference type="PANTHER" id="PTHR35330">
    <property type="entry name" value="SIROHEME BIOSYNTHESIS PROTEIN MET8"/>
    <property type="match status" value="1"/>
</dbReference>
<dbReference type="GO" id="GO:0043115">
    <property type="term" value="F:precorrin-2 dehydrogenase activity"/>
    <property type="evidence" value="ECO:0007669"/>
    <property type="project" value="UniProtKB-EC"/>
</dbReference>
<evidence type="ECO:0000256" key="4">
    <source>
        <dbReference type="ARBA" id="ARBA00023027"/>
    </source>
</evidence>
<feature type="domain" description="Siroheme synthase central" evidence="7">
    <location>
        <begin position="124"/>
        <end position="148"/>
    </location>
</feature>
<keyword evidence="4" id="KW-0520">NAD</keyword>
<dbReference type="AlphaFoldDB" id="A0A7K1XZ07"/>
<evidence type="ECO:0000256" key="3">
    <source>
        <dbReference type="ARBA" id="ARBA00023002"/>
    </source>
</evidence>
<dbReference type="Pfam" id="PF14824">
    <property type="entry name" value="Sirohm_synth_M"/>
    <property type="match status" value="1"/>
</dbReference>
<keyword evidence="3" id="KW-0560">Oxidoreductase</keyword>
<dbReference type="Pfam" id="PF13241">
    <property type="entry name" value="NAD_binding_7"/>
    <property type="match status" value="1"/>
</dbReference>
<dbReference type="InterPro" id="IPR006367">
    <property type="entry name" value="Sirohaem_synthase_N"/>
</dbReference>
<keyword evidence="9" id="KW-1185">Reference proteome</keyword>
<dbReference type="Proteomes" id="UP000451233">
    <property type="component" value="Unassembled WGS sequence"/>
</dbReference>
<evidence type="ECO:0000256" key="2">
    <source>
        <dbReference type="ARBA" id="ARBA00012400"/>
    </source>
</evidence>
<comment type="caution">
    <text evidence="8">The sequence shown here is derived from an EMBL/GenBank/DDBJ whole genome shotgun (WGS) entry which is preliminary data.</text>
</comment>
<evidence type="ECO:0000256" key="1">
    <source>
        <dbReference type="ARBA" id="ARBA00005010"/>
    </source>
</evidence>
<evidence type="ECO:0000313" key="9">
    <source>
        <dbReference type="Proteomes" id="UP000451233"/>
    </source>
</evidence>
<dbReference type="PANTHER" id="PTHR35330:SF1">
    <property type="entry name" value="SIROHEME BIOSYNTHESIS PROTEIN MET8"/>
    <property type="match status" value="1"/>
</dbReference>
<dbReference type="Gene3D" id="3.40.50.720">
    <property type="entry name" value="NAD(P)-binding Rossmann-like Domain"/>
    <property type="match status" value="1"/>
</dbReference>
<dbReference type="EC" id="1.3.1.76" evidence="2"/>
<evidence type="ECO:0000259" key="7">
    <source>
        <dbReference type="Pfam" id="PF14824"/>
    </source>
</evidence>
<organism evidence="8 9">
    <name type="scientific">Hufsiella ginkgonis</name>
    <dbReference type="NCBI Taxonomy" id="2695274"/>
    <lineage>
        <taxon>Bacteria</taxon>
        <taxon>Pseudomonadati</taxon>
        <taxon>Bacteroidota</taxon>
        <taxon>Sphingobacteriia</taxon>
        <taxon>Sphingobacteriales</taxon>
        <taxon>Sphingobacteriaceae</taxon>
        <taxon>Hufsiella</taxon>
    </lineage>
</organism>
<name>A0A7K1XZ07_9SPHI</name>
<proteinExistence type="predicted"/>
<dbReference type="GO" id="GO:0004325">
    <property type="term" value="F:ferrochelatase activity"/>
    <property type="evidence" value="ECO:0007669"/>
    <property type="project" value="InterPro"/>
</dbReference>
<evidence type="ECO:0000313" key="8">
    <source>
        <dbReference type="EMBL" id="MXV16057.1"/>
    </source>
</evidence>